<dbReference type="Proteomes" id="UP000001784">
    <property type="component" value="Chromosome"/>
</dbReference>
<dbReference type="InParanoid" id="A0LH01"/>
<reference evidence="4 5" key="1">
    <citation type="submission" date="2006-10" db="EMBL/GenBank/DDBJ databases">
        <title>Complete sequence of Syntrophobacter fumaroxidans MPOB.</title>
        <authorList>
            <consortium name="US DOE Joint Genome Institute"/>
            <person name="Copeland A."/>
            <person name="Lucas S."/>
            <person name="Lapidus A."/>
            <person name="Barry K."/>
            <person name="Detter J.C."/>
            <person name="Glavina del Rio T."/>
            <person name="Hammon N."/>
            <person name="Israni S."/>
            <person name="Pitluck S."/>
            <person name="Goltsman E.G."/>
            <person name="Martinez M."/>
            <person name="Schmutz J."/>
            <person name="Larimer F."/>
            <person name="Land M."/>
            <person name="Hauser L."/>
            <person name="Kyrpides N."/>
            <person name="Kim E."/>
            <person name="Boone D.R."/>
            <person name="Brockman F."/>
            <person name="Culley D."/>
            <person name="Ferry J."/>
            <person name="Gunsalus R."/>
            <person name="McInerney M.J."/>
            <person name="Morrison M."/>
            <person name="Plugge C."/>
            <person name="Rohlin L."/>
            <person name="Scholten J."/>
            <person name="Sieber J."/>
            <person name="Stams A.J.M."/>
            <person name="Worm P."/>
            <person name="Henstra A.M."/>
            <person name="Richardson P."/>
        </authorList>
    </citation>
    <scope>NUCLEOTIDE SEQUENCE [LARGE SCALE GENOMIC DNA]</scope>
    <source>
        <strain evidence="5">DSM 10017 / MPOB</strain>
    </source>
</reference>
<sequence>MRCHSMSDSTEPNLFRELFPYTEPPRIRLDHPLLAPSPAREMFVTDSTFREGQQARPPFTPEEVGKLFDALHRLSGPERLIRHTEFFLYSDRDRHAVNLCLSRGYDSPAVTGWIRPTRRDLVPVLDAGLRETGILTSASDYHIYLKLGLTRREAADRYLRVVRLVLEKGIVPRCGFEDITRADVYGFCIPFAIELMKLREESGMDVKIRLSDTLGLGVTYPGVGLPRGVPALVRAFVEEAGVPGHLLEWHGHNDFHHGLINSTTAWLYGCGGVCGTWKGWGERTGTAPIEVLLAERLALSGLFPADRNGHV</sequence>
<protein>
    <submittedName>
        <fullName evidence="4">Pyruvate carboxyltransferase</fullName>
    </submittedName>
</protein>
<dbReference type="InterPro" id="IPR000891">
    <property type="entry name" value="PYR_CT"/>
</dbReference>
<gene>
    <name evidence="4" type="ordered locus">Sfum_1009</name>
</gene>
<keyword evidence="2 4" id="KW-0808">Transferase</keyword>
<evidence type="ECO:0000259" key="3">
    <source>
        <dbReference type="Pfam" id="PF00682"/>
    </source>
</evidence>
<dbReference type="STRING" id="335543.Sfum_1009"/>
<evidence type="ECO:0000313" key="4">
    <source>
        <dbReference type="EMBL" id="ABK16703.1"/>
    </source>
</evidence>
<dbReference type="Gene3D" id="3.20.20.70">
    <property type="entry name" value="Aldolase class I"/>
    <property type="match status" value="1"/>
</dbReference>
<feature type="domain" description="Pyruvate carboxyltransferase" evidence="3">
    <location>
        <begin position="45"/>
        <end position="294"/>
    </location>
</feature>
<organism evidence="4 5">
    <name type="scientific">Syntrophobacter fumaroxidans (strain DSM 10017 / MPOB)</name>
    <dbReference type="NCBI Taxonomy" id="335543"/>
    <lineage>
        <taxon>Bacteria</taxon>
        <taxon>Pseudomonadati</taxon>
        <taxon>Thermodesulfobacteriota</taxon>
        <taxon>Syntrophobacteria</taxon>
        <taxon>Syntrophobacterales</taxon>
        <taxon>Syntrophobacteraceae</taxon>
        <taxon>Syntrophobacter</taxon>
    </lineage>
</organism>
<comment type="similarity">
    <text evidence="1">Belongs to the alpha-IPM synthase/homocitrate synthase family.</text>
</comment>
<dbReference type="HOGENOM" id="CLU_022158_5_0_7"/>
<dbReference type="PANTHER" id="PTHR42880">
    <property type="entry name" value="HOMOCITRATE SYNTHASE"/>
    <property type="match status" value="1"/>
</dbReference>
<name>A0LH01_SYNFM</name>
<dbReference type="AlphaFoldDB" id="A0LH01"/>
<keyword evidence="5" id="KW-1185">Reference proteome</keyword>
<dbReference type="RefSeq" id="WP_011697874.1">
    <property type="nucleotide sequence ID" value="NC_008554.1"/>
</dbReference>
<proteinExistence type="inferred from homology"/>
<dbReference type="KEGG" id="sfu:Sfum_1009"/>
<evidence type="ECO:0000256" key="2">
    <source>
        <dbReference type="ARBA" id="ARBA00022679"/>
    </source>
</evidence>
<dbReference type="GO" id="GO:0016740">
    <property type="term" value="F:transferase activity"/>
    <property type="evidence" value="ECO:0007669"/>
    <property type="project" value="UniProtKB-KW"/>
</dbReference>
<keyword evidence="4" id="KW-0670">Pyruvate</keyword>
<accession>A0LH01</accession>
<evidence type="ECO:0000256" key="1">
    <source>
        <dbReference type="ARBA" id="ARBA00006154"/>
    </source>
</evidence>
<dbReference type="eggNOG" id="COG0119">
    <property type="taxonomic scope" value="Bacteria"/>
</dbReference>
<dbReference type="EMBL" id="CP000478">
    <property type="protein sequence ID" value="ABK16703.1"/>
    <property type="molecule type" value="Genomic_DNA"/>
</dbReference>
<dbReference type="InterPro" id="IPR013785">
    <property type="entry name" value="Aldolase_TIM"/>
</dbReference>
<dbReference type="Pfam" id="PF00682">
    <property type="entry name" value="HMGL-like"/>
    <property type="match status" value="1"/>
</dbReference>
<dbReference type="PANTHER" id="PTHR42880:SF1">
    <property type="entry name" value="ISOPROPYLMALATE_HOMOCITRATE_CITRAMALATE SYNTHASE FAMILY PROTEIN"/>
    <property type="match status" value="1"/>
</dbReference>
<dbReference type="SUPFAM" id="SSF51569">
    <property type="entry name" value="Aldolase"/>
    <property type="match status" value="1"/>
</dbReference>
<evidence type="ECO:0000313" key="5">
    <source>
        <dbReference type="Proteomes" id="UP000001784"/>
    </source>
</evidence>